<organism evidence="2 3">
    <name type="scientific">Dendroctonus ponderosae</name>
    <name type="common">Mountain pine beetle</name>
    <dbReference type="NCBI Taxonomy" id="77166"/>
    <lineage>
        <taxon>Eukaryota</taxon>
        <taxon>Metazoa</taxon>
        <taxon>Ecdysozoa</taxon>
        <taxon>Arthropoda</taxon>
        <taxon>Hexapoda</taxon>
        <taxon>Insecta</taxon>
        <taxon>Pterygota</taxon>
        <taxon>Neoptera</taxon>
        <taxon>Endopterygota</taxon>
        <taxon>Coleoptera</taxon>
        <taxon>Polyphaga</taxon>
        <taxon>Cucujiformia</taxon>
        <taxon>Curculionidae</taxon>
        <taxon>Scolytinae</taxon>
        <taxon>Dendroctonus</taxon>
    </lineage>
</organism>
<feature type="domain" description="Pre-C2HC" evidence="1">
    <location>
        <begin position="59"/>
        <end position="118"/>
    </location>
</feature>
<evidence type="ECO:0000313" key="2">
    <source>
        <dbReference type="EMBL" id="ERL95113.1"/>
    </source>
</evidence>
<accession>U4URH3</accession>
<dbReference type="EMBL" id="KB632407">
    <property type="protein sequence ID" value="ERL95113.1"/>
    <property type="molecule type" value="Genomic_DNA"/>
</dbReference>
<evidence type="ECO:0000259" key="1">
    <source>
        <dbReference type="Pfam" id="PF07530"/>
    </source>
</evidence>
<sequence>MWSDHQGGSRNTPPTAEDYRQIIRAPDAYKYQYHTYQLEEEKQLRVVIRGVIESWSDGKIRKELIALGFHPTTIVRWKKNGQPIAVVLVLLPKTKKAIFDVRSLGNLRVKVESQHAKSQLT</sequence>
<dbReference type="Pfam" id="PF07530">
    <property type="entry name" value="PRE_C2HC"/>
    <property type="match status" value="1"/>
</dbReference>
<dbReference type="InterPro" id="IPR006579">
    <property type="entry name" value="Pre_C2HC_dom"/>
</dbReference>
<dbReference type="Proteomes" id="UP000030742">
    <property type="component" value="Unassembled WGS sequence"/>
</dbReference>
<dbReference type="AlphaFoldDB" id="U4URH3"/>
<evidence type="ECO:0000313" key="3">
    <source>
        <dbReference type="Proteomes" id="UP000030742"/>
    </source>
</evidence>
<name>U4URH3_DENPD</name>
<gene>
    <name evidence="2" type="ORF">D910_12383</name>
</gene>
<protein>
    <recommendedName>
        <fullName evidence="1">Pre-C2HC domain-containing protein</fullName>
    </recommendedName>
</protein>
<reference evidence="2 3" key="1">
    <citation type="journal article" date="2013" name="Genome Biol.">
        <title>Draft genome of the mountain pine beetle, Dendroctonus ponderosae Hopkins, a major forest pest.</title>
        <authorList>
            <person name="Keeling C.I."/>
            <person name="Yuen M.M."/>
            <person name="Liao N.Y."/>
            <person name="Docking T.R."/>
            <person name="Chan S.K."/>
            <person name="Taylor G.A."/>
            <person name="Palmquist D.L."/>
            <person name="Jackman S.D."/>
            <person name="Nguyen A."/>
            <person name="Li M."/>
            <person name="Henderson H."/>
            <person name="Janes J.K."/>
            <person name="Zhao Y."/>
            <person name="Pandoh P."/>
            <person name="Moore R."/>
            <person name="Sperling F.A."/>
            <person name="Huber D.P."/>
            <person name="Birol I."/>
            <person name="Jones S.J."/>
            <person name="Bohlmann J."/>
        </authorList>
    </citation>
    <scope>NUCLEOTIDE SEQUENCE</scope>
</reference>
<proteinExistence type="predicted"/>